<dbReference type="AlphaFoldDB" id="A0A808FKC3"/>
<protein>
    <submittedName>
        <fullName evidence="2">Uncharacterized protein</fullName>
    </submittedName>
</protein>
<name>A0A808FKC3_XANCI</name>
<evidence type="ECO:0000256" key="1">
    <source>
        <dbReference type="SAM" id="MobiDB-lite"/>
    </source>
</evidence>
<organism evidence="2">
    <name type="scientific">Xanthomonas citri pv. phaseoli var. fuscans</name>
    <dbReference type="NCBI Taxonomy" id="473423"/>
    <lineage>
        <taxon>Bacteria</taxon>
        <taxon>Pseudomonadati</taxon>
        <taxon>Pseudomonadota</taxon>
        <taxon>Gammaproteobacteria</taxon>
        <taxon>Lysobacterales</taxon>
        <taxon>Lysobacteraceae</taxon>
        <taxon>Xanthomonas</taxon>
    </lineage>
</organism>
<proteinExistence type="predicted"/>
<dbReference type="EMBL" id="CP021018">
    <property type="protein sequence ID" value="ATS90001.1"/>
    <property type="molecule type" value="Genomic_DNA"/>
</dbReference>
<feature type="region of interest" description="Disordered" evidence="1">
    <location>
        <begin position="72"/>
        <end position="107"/>
    </location>
</feature>
<accession>A0A808FKC3</accession>
<sequence length="107" mass="12411">MQQPEPSAVGSEPTRVIFIETVAELIGKAPTTIRTFATHKQFKDRNLIPRPFKLPNSRRLCWYEHEVRAWIDSTRPASPPPRRRSPGRPTKREQLERQRWANSPQGA</sequence>
<gene>
    <name evidence="2" type="ORF">XcfCFBP6167P_18300</name>
</gene>
<feature type="compositionally biased region" description="Basic and acidic residues" evidence="1">
    <location>
        <begin position="90"/>
        <end position="99"/>
    </location>
</feature>
<evidence type="ECO:0000313" key="2">
    <source>
        <dbReference type="EMBL" id="ATS90001.1"/>
    </source>
</evidence>
<reference evidence="2" key="1">
    <citation type="journal article" date="2017" name="BMC Genomics">
        <title>Xanthomonas adaptation to common bean is associated with horizontal transfers of genes encoding TAL effectors.</title>
        <authorList>
            <person name="Ruh M."/>
            <person name="Briand M."/>
            <person name="Bonneau S."/>
            <person name="Jacques M.A."/>
            <person name="Chen N.W.G."/>
        </authorList>
    </citation>
    <scope>NUCLEOTIDE SEQUENCE [LARGE SCALE GENOMIC DNA]</scope>
    <source>
        <strain evidence="2">CFBP6167</strain>
    </source>
</reference>